<evidence type="ECO:0000313" key="6">
    <source>
        <dbReference type="Proteomes" id="UP000612808"/>
    </source>
</evidence>
<reference evidence="5" key="1">
    <citation type="submission" date="2021-01" db="EMBL/GenBank/DDBJ databases">
        <title>Whole genome shotgun sequence of Actinocatenispora rupis NBRC 107355.</title>
        <authorList>
            <person name="Komaki H."/>
            <person name="Tamura T."/>
        </authorList>
    </citation>
    <scope>NUCLEOTIDE SEQUENCE</scope>
    <source>
        <strain evidence="5">NBRC 107355</strain>
    </source>
</reference>
<accession>A0A8J3J4Z2</accession>
<evidence type="ECO:0000256" key="2">
    <source>
        <dbReference type="SAM" id="MobiDB-lite"/>
    </source>
</evidence>
<comment type="caution">
    <text evidence="5">The sequence shown here is derived from an EMBL/GenBank/DDBJ whole genome shotgun (WGS) entry which is preliminary data.</text>
</comment>
<dbReference type="NCBIfam" id="TIGR00350">
    <property type="entry name" value="lytR_cpsA_psr"/>
    <property type="match status" value="1"/>
</dbReference>
<evidence type="ECO:0000256" key="3">
    <source>
        <dbReference type="SAM" id="Phobius"/>
    </source>
</evidence>
<dbReference type="Proteomes" id="UP000612808">
    <property type="component" value="Unassembled WGS sequence"/>
</dbReference>
<feature type="compositionally biased region" description="Basic and acidic residues" evidence="2">
    <location>
        <begin position="8"/>
        <end position="18"/>
    </location>
</feature>
<sequence length="387" mass="41560">MLGPPAARTRDPTPEVVRHVTGPSRTARRRRRRRSPLWARLCIVAGAVLLLGSGGALATGAVLVDHVNNSVHTDDLLGDGSPRRGTADVRGPIDMLLAGSDMRTSWQTSGEKPRTDSIMWLHIPATLDRAYLLSLPRDLRVDIPADGRTGLGGGEDRLNASFPDGMRTVNDIAGGMQQLNRTVSRLTGAHFTMAGLVNWDGFTAITTELGGVTMCLDQGFTSHQPGFTNGPPLTFPKGCHHYDADKALKLVRQRDDVPGGDYGRQKLQQQYVKQILKQATSRGVVSNPTKIDSLLTAAGKAVTLDLGGYKPVDLALALHRITPATIVTLQVPHRAIWSGGTSEADGGTYEGEGLQQPLGDRLFAAMRTDRVDELLLTHPELASTVPG</sequence>
<dbReference type="EMBL" id="BOMB01000030">
    <property type="protein sequence ID" value="GID14243.1"/>
    <property type="molecule type" value="Genomic_DNA"/>
</dbReference>
<dbReference type="PANTHER" id="PTHR33392">
    <property type="entry name" value="POLYISOPRENYL-TEICHOIC ACID--PEPTIDOGLYCAN TEICHOIC ACID TRANSFERASE TAGU"/>
    <property type="match status" value="1"/>
</dbReference>
<dbReference type="InterPro" id="IPR004474">
    <property type="entry name" value="LytR_CpsA_psr"/>
</dbReference>
<keyword evidence="3" id="KW-1133">Transmembrane helix</keyword>
<keyword evidence="6" id="KW-1185">Reference proteome</keyword>
<dbReference type="AlphaFoldDB" id="A0A8J3J4Z2"/>
<evidence type="ECO:0000256" key="1">
    <source>
        <dbReference type="ARBA" id="ARBA00006068"/>
    </source>
</evidence>
<comment type="similarity">
    <text evidence="1">Belongs to the LytR/CpsA/Psr (LCP) family.</text>
</comment>
<gene>
    <name evidence="5" type="ORF">Aru02nite_51320</name>
</gene>
<feature type="transmembrane region" description="Helical" evidence="3">
    <location>
        <begin position="37"/>
        <end position="64"/>
    </location>
</feature>
<keyword evidence="3" id="KW-0472">Membrane</keyword>
<proteinExistence type="inferred from homology"/>
<dbReference type="InterPro" id="IPR050922">
    <property type="entry name" value="LytR/CpsA/Psr_CW_biosynth"/>
</dbReference>
<name>A0A8J3J4Z2_9ACTN</name>
<keyword evidence="3" id="KW-0812">Transmembrane</keyword>
<dbReference type="Gene3D" id="3.40.630.190">
    <property type="entry name" value="LCP protein"/>
    <property type="match status" value="1"/>
</dbReference>
<organism evidence="5 6">
    <name type="scientific">Actinocatenispora rupis</name>
    <dbReference type="NCBI Taxonomy" id="519421"/>
    <lineage>
        <taxon>Bacteria</taxon>
        <taxon>Bacillati</taxon>
        <taxon>Actinomycetota</taxon>
        <taxon>Actinomycetes</taxon>
        <taxon>Micromonosporales</taxon>
        <taxon>Micromonosporaceae</taxon>
        <taxon>Actinocatenispora</taxon>
    </lineage>
</organism>
<feature type="region of interest" description="Disordered" evidence="2">
    <location>
        <begin position="1"/>
        <end position="31"/>
    </location>
</feature>
<evidence type="ECO:0000259" key="4">
    <source>
        <dbReference type="Pfam" id="PF03816"/>
    </source>
</evidence>
<evidence type="ECO:0000313" key="5">
    <source>
        <dbReference type="EMBL" id="GID14243.1"/>
    </source>
</evidence>
<feature type="domain" description="Cell envelope-related transcriptional attenuator" evidence="4">
    <location>
        <begin position="114"/>
        <end position="280"/>
    </location>
</feature>
<dbReference type="Pfam" id="PF03816">
    <property type="entry name" value="LytR_cpsA_psr"/>
    <property type="match status" value="1"/>
</dbReference>
<protein>
    <submittedName>
        <fullName evidence="5">Transcriptional regulator</fullName>
    </submittedName>
</protein>
<dbReference type="PANTHER" id="PTHR33392:SF6">
    <property type="entry name" value="POLYISOPRENYL-TEICHOIC ACID--PEPTIDOGLYCAN TEICHOIC ACID TRANSFERASE TAGU"/>
    <property type="match status" value="1"/>
</dbReference>